<dbReference type="EMBL" id="MEUS01000004">
    <property type="protein sequence ID" value="OGC39011.1"/>
    <property type="molecule type" value="Genomic_DNA"/>
</dbReference>
<comment type="similarity">
    <text evidence="1">Belongs to the glycosyl hydrolase 57 family.</text>
</comment>
<dbReference type="PANTHER" id="PTHR36306:SF1">
    <property type="entry name" value="ALPHA-AMYLASE-RELATED"/>
    <property type="match status" value="1"/>
</dbReference>
<organism evidence="4 5">
    <name type="scientific">candidate division WWE3 bacterium RBG_13_37_7</name>
    <dbReference type="NCBI Taxonomy" id="1802609"/>
    <lineage>
        <taxon>Bacteria</taxon>
        <taxon>Katanobacteria</taxon>
    </lineage>
</organism>
<evidence type="ECO:0000313" key="5">
    <source>
        <dbReference type="Proteomes" id="UP000178270"/>
    </source>
</evidence>
<dbReference type="SUPFAM" id="SSF88713">
    <property type="entry name" value="Glycoside hydrolase/deacetylase"/>
    <property type="match status" value="1"/>
</dbReference>
<name>A0A1F4U2A6_UNCKA</name>
<evidence type="ECO:0000313" key="4">
    <source>
        <dbReference type="EMBL" id="OGC39011.1"/>
    </source>
</evidence>
<sequence>MLNILLHFYQPAEQQPDILGQIVHQSYKPLFEGLSALNKSCATINISGSLLDLLDKYRYFGLIDTLRTLKDRNIVEFTGSSKYHALLPLIPEKEVTRQIKLNTDTLHFYLGKDLQLKGFFPPEMGYSSGLIPLIKSEGFSWIILDELAFDGGRTFPIPNRVYVDRTTKTPVFFRNRRLSNLIMSGLIRDTQSLITTTKHDQYDETSCFIAAMDGETFGHHRPGLDSMLLSTLKSDVLKFITLSELLKTKGIKRSFISNLYSCTWASSPKDIKLNTQFLSWNNPKNIIHTYQWSLLELVLAQVSALSKQVPSYKKIREKMDIALASDHFWWASANPWWSVEMIEDGSNRLLSIINSTPNISDKTKSRAQLLYTKIISTAFEWQRTGKIRSMFTDSASAARIPFRERTLEKGGIEKGIYEAFIFMLKNLEKEAAKEGNYEKAILWRDALIKIETKNDIYDAIHAVDLLRQEIPYVEVEKMLDKYTEEYKNIRGGQPEQRDLNV</sequence>
<dbReference type="InterPro" id="IPR004300">
    <property type="entry name" value="Glyco_hydro_57_N"/>
</dbReference>
<proteinExistence type="inferred from homology"/>
<dbReference type="GO" id="GO:0003824">
    <property type="term" value="F:catalytic activity"/>
    <property type="evidence" value="ECO:0007669"/>
    <property type="project" value="InterPro"/>
</dbReference>
<dbReference type="GO" id="GO:0005975">
    <property type="term" value="P:carbohydrate metabolic process"/>
    <property type="evidence" value="ECO:0007669"/>
    <property type="project" value="InterPro"/>
</dbReference>
<accession>A0A1F4U2A6</accession>
<evidence type="ECO:0000259" key="3">
    <source>
        <dbReference type="Pfam" id="PF03065"/>
    </source>
</evidence>
<dbReference type="InterPro" id="IPR052046">
    <property type="entry name" value="GH57_Enzymes"/>
</dbReference>
<evidence type="ECO:0000256" key="2">
    <source>
        <dbReference type="ARBA" id="ARBA00023277"/>
    </source>
</evidence>
<dbReference type="Gene3D" id="3.20.110.20">
    <property type="match status" value="1"/>
</dbReference>
<protein>
    <recommendedName>
        <fullName evidence="3">Glycoside hydrolase family 57 N-terminal domain-containing protein</fullName>
    </recommendedName>
</protein>
<dbReference type="AlphaFoldDB" id="A0A1F4U2A6"/>
<feature type="domain" description="Glycoside hydrolase family 57 N-terminal" evidence="3">
    <location>
        <begin position="29"/>
        <end position="246"/>
    </location>
</feature>
<dbReference type="Pfam" id="PF03065">
    <property type="entry name" value="Glyco_hydro_57"/>
    <property type="match status" value="1"/>
</dbReference>
<gene>
    <name evidence="4" type="ORF">A3K42_01620</name>
</gene>
<comment type="caution">
    <text evidence="4">The sequence shown here is derived from an EMBL/GenBank/DDBJ whole genome shotgun (WGS) entry which is preliminary data.</text>
</comment>
<dbReference type="Proteomes" id="UP000178270">
    <property type="component" value="Unassembled WGS sequence"/>
</dbReference>
<evidence type="ECO:0000256" key="1">
    <source>
        <dbReference type="ARBA" id="ARBA00006821"/>
    </source>
</evidence>
<reference evidence="4 5" key="1">
    <citation type="journal article" date="2016" name="Nat. Commun.">
        <title>Thousands of microbial genomes shed light on interconnected biogeochemical processes in an aquifer system.</title>
        <authorList>
            <person name="Anantharaman K."/>
            <person name="Brown C.T."/>
            <person name="Hug L.A."/>
            <person name="Sharon I."/>
            <person name="Castelle C.J."/>
            <person name="Probst A.J."/>
            <person name="Thomas B.C."/>
            <person name="Singh A."/>
            <person name="Wilkins M.J."/>
            <person name="Karaoz U."/>
            <person name="Brodie E.L."/>
            <person name="Williams K.H."/>
            <person name="Hubbard S.S."/>
            <person name="Banfield J.F."/>
        </authorList>
    </citation>
    <scope>NUCLEOTIDE SEQUENCE [LARGE SCALE GENOMIC DNA]</scope>
</reference>
<dbReference type="PANTHER" id="PTHR36306">
    <property type="entry name" value="ALPHA-AMYLASE-RELATED-RELATED"/>
    <property type="match status" value="1"/>
</dbReference>
<dbReference type="InterPro" id="IPR011330">
    <property type="entry name" value="Glyco_hydro/deAcase_b/a-brl"/>
</dbReference>
<keyword evidence="2" id="KW-0119">Carbohydrate metabolism</keyword>